<dbReference type="Gene3D" id="3.40.50.720">
    <property type="entry name" value="NAD(P)-binding Rossmann-like Domain"/>
    <property type="match status" value="2"/>
</dbReference>
<sequence>MDKVIFLFLRRMRTPLLVLIGAYTVSGVGLLLIPGVDDQGEPWRMSIFHAFYFLSYTATTTGFGEVPYAFTDAQRMWVTFSIYLTIVAWLYAIGKILTLVQDPAFKQALSSQALDRAVRRMKDPFYIVCGHGDTGSMLVRAMVRRGRHGVVIDYDPDRINDLELADLTLHVPGLLGDASVSRHLKAAGLQHPLCQGVVALTDDEEANLKIAITSKLLNPELPVICRAHTRSTEDNMASFGTDHVINPFDAFGERLGLALYSPGLYLLREWLTSVPGAPLREPVYPPRGTWVLVGFGRFGKAVRRALVAHGLGTVVIEIDPARAGCDGPCVEGRGTEADTLKLAGIEQAVGLVAGTEQDTNNLSVIMTARDIKPDLFMVARQNHCDNQDLFDAARPSLVMRPSEMIVESILAHLGNPLLARFLELSLGRGESWANELLSRISGVTDDRVPEVWRVHVTAKGAPALHALIREGHSVTVGRLLEAGQARYAILNCVPLMLCREDGEDMLTPGDDILVKSGDRLLLCGRARAADHLYHLLRDHRALRYLVTGDNRPDGWIWRMLGMGRPEPAIGADRER</sequence>
<evidence type="ECO:0000259" key="3">
    <source>
        <dbReference type="PROSITE" id="PS51201"/>
    </source>
</evidence>
<feature type="transmembrane region" description="Helical" evidence="2">
    <location>
        <begin position="45"/>
        <end position="64"/>
    </location>
</feature>
<feature type="transmembrane region" description="Helical" evidence="2">
    <location>
        <begin position="76"/>
        <end position="94"/>
    </location>
</feature>
<dbReference type="GO" id="GO:0006813">
    <property type="term" value="P:potassium ion transport"/>
    <property type="evidence" value="ECO:0007669"/>
    <property type="project" value="InterPro"/>
</dbReference>
<reference evidence="4 5" key="1">
    <citation type="submission" date="2016-10" db="EMBL/GenBank/DDBJ databases">
        <authorList>
            <person name="de Groot N.N."/>
        </authorList>
    </citation>
    <scope>NUCLEOTIDE SEQUENCE [LARGE SCALE GENOMIC DNA]</scope>
    <source>
        <strain evidence="4 5">B7-7</strain>
    </source>
</reference>
<keyword evidence="2" id="KW-0812">Transmembrane</keyword>
<dbReference type="InterPro" id="IPR050721">
    <property type="entry name" value="Trk_Ktr_HKT_K-transport"/>
</dbReference>
<dbReference type="STRING" id="867345.SAMN05421693_1112"/>
<dbReference type="RefSeq" id="WP_090205698.1">
    <property type="nucleotide sequence ID" value="NZ_FOFO01000011.1"/>
</dbReference>
<name>A0A1H9BUL6_9GAMM</name>
<feature type="transmembrane region" description="Helical" evidence="2">
    <location>
        <begin position="12"/>
        <end position="33"/>
    </location>
</feature>
<dbReference type="PANTHER" id="PTHR43833">
    <property type="entry name" value="POTASSIUM CHANNEL PROTEIN 2-RELATED-RELATED"/>
    <property type="match status" value="1"/>
</dbReference>
<accession>A0A1H9BUL6</accession>
<protein>
    <submittedName>
        <fullName evidence="4">Trk K+ transport system, NAD-binding component</fullName>
    </submittedName>
</protein>
<dbReference type="Proteomes" id="UP000199496">
    <property type="component" value="Unassembled WGS sequence"/>
</dbReference>
<dbReference type="InterPro" id="IPR003148">
    <property type="entry name" value="RCK_N"/>
</dbReference>
<feature type="domain" description="RCK N-terminal" evidence="3">
    <location>
        <begin position="123"/>
        <end position="245"/>
    </location>
</feature>
<comment type="subcellular location">
    <subcellularLocation>
        <location evidence="1">Cell membrane</location>
        <topology evidence="1">Multi-pass membrane protein</topology>
    </subcellularLocation>
</comment>
<dbReference type="Pfam" id="PF02254">
    <property type="entry name" value="TrkA_N"/>
    <property type="match status" value="2"/>
</dbReference>
<dbReference type="EMBL" id="FOFO01000011">
    <property type="protein sequence ID" value="SEP92632.1"/>
    <property type="molecule type" value="Genomic_DNA"/>
</dbReference>
<dbReference type="SUPFAM" id="SSF51735">
    <property type="entry name" value="NAD(P)-binding Rossmann-fold domains"/>
    <property type="match status" value="2"/>
</dbReference>
<proteinExistence type="predicted"/>
<dbReference type="Pfam" id="PF07885">
    <property type="entry name" value="Ion_trans_2"/>
    <property type="match status" value="1"/>
</dbReference>
<dbReference type="GO" id="GO:0005886">
    <property type="term" value="C:plasma membrane"/>
    <property type="evidence" value="ECO:0007669"/>
    <property type="project" value="UniProtKB-SubCell"/>
</dbReference>
<organism evidence="4 5">
    <name type="scientific">Ectothiorhodospira magna</name>
    <dbReference type="NCBI Taxonomy" id="867345"/>
    <lineage>
        <taxon>Bacteria</taxon>
        <taxon>Pseudomonadati</taxon>
        <taxon>Pseudomonadota</taxon>
        <taxon>Gammaproteobacteria</taxon>
        <taxon>Chromatiales</taxon>
        <taxon>Ectothiorhodospiraceae</taxon>
        <taxon>Ectothiorhodospira</taxon>
    </lineage>
</organism>
<keyword evidence="2" id="KW-1133">Transmembrane helix</keyword>
<dbReference type="OrthoDB" id="9781411at2"/>
<evidence type="ECO:0000313" key="4">
    <source>
        <dbReference type="EMBL" id="SEP92632.1"/>
    </source>
</evidence>
<dbReference type="PROSITE" id="PS51201">
    <property type="entry name" value="RCK_N"/>
    <property type="match status" value="1"/>
</dbReference>
<dbReference type="SUPFAM" id="SSF81324">
    <property type="entry name" value="Voltage-gated potassium channels"/>
    <property type="match status" value="1"/>
</dbReference>
<evidence type="ECO:0000256" key="2">
    <source>
        <dbReference type="SAM" id="Phobius"/>
    </source>
</evidence>
<evidence type="ECO:0000313" key="5">
    <source>
        <dbReference type="Proteomes" id="UP000199496"/>
    </source>
</evidence>
<keyword evidence="5" id="KW-1185">Reference proteome</keyword>
<dbReference type="Gene3D" id="1.10.287.70">
    <property type="match status" value="1"/>
</dbReference>
<evidence type="ECO:0000256" key="1">
    <source>
        <dbReference type="ARBA" id="ARBA00004651"/>
    </source>
</evidence>
<dbReference type="InterPro" id="IPR013099">
    <property type="entry name" value="K_chnl_dom"/>
</dbReference>
<keyword evidence="2" id="KW-0472">Membrane</keyword>
<gene>
    <name evidence="4" type="ORF">SAMN05421693_1112</name>
</gene>
<dbReference type="AlphaFoldDB" id="A0A1H9BUL6"/>
<dbReference type="PANTHER" id="PTHR43833:SF11">
    <property type="entry name" value="VOLTAGE-GATED POTASSIUM CHANNEL KCH"/>
    <property type="match status" value="1"/>
</dbReference>
<dbReference type="InterPro" id="IPR036291">
    <property type="entry name" value="NAD(P)-bd_dom_sf"/>
</dbReference>